<proteinExistence type="predicted"/>
<reference evidence="7" key="1">
    <citation type="submission" date="2020-08" db="EMBL/GenBank/DDBJ databases">
        <title>Genome public.</title>
        <authorList>
            <person name="Liu C."/>
            <person name="Sun Q."/>
        </authorList>
    </citation>
    <scope>NUCLEOTIDE SEQUENCE</scope>
    <source>
        <strain evidence="7">BX22</strain>
    </source>
</reference>
<evidence type="ECO:0000256" key="4">
    <source>
        <dbReference type="ARBA" id="ARBA00022989"/>
    </source>
</evidence>
<organism evidence="7 8">
    <name type="scientific">Ornithinibacillus hominis</name>
    <dbReference type="NCBI Taxonomy" id="2763055"/>
    <lineage>
        <taxon>Bacteria</taxon>
        <taxon>Bacillati</taxon>
        <taxon>Bacillota</taxon>
        <taxon>Bacilli</taxon>
        <taxon>Bacillales</taxon>
        <taxon>Bacillaceae</taxon>
        <taxon>Ornithinibacillus</taxon>
    </lineage>
</organism>
<evidence type="ECO:0000313" key="8">
    <source>
        <dbReference type="Proteomes" id="UP000637359"/>
    </source>
</evidence>
<dbReference type="PANTHER" id="PTHR42865">
    <property type="entry name" value="PROTON/GLUTAMATE-ASPARTATE SYMPORTER"/>
    <property type="match status" value="1"/>
</dbReference>
<accession>A0A923RIR3</accession>
<evidence type="ECO:0000313" key="7">
    <source>
        <dbReference type="EMBL" id="MBC5637356.1"/>
    </source>
</evidence>
<dbReference type="GO" id="GO:0005295">
    <property type="term" value="F:neutral L-amino acid:sodium symporter activity"/>
    <property type="evidence" value="ECO:0007669"/>
    <property type="project" value="TreeGrafter"/>
</dbReference>
<evidence type="ECO:0000256" key="3">
    <source>
        <dbReference type="ARBA" id="ARBA00022692"/>
    </source>
</evidence>
<dbReference type="AlphaFoldDB" id="A0A923RIR3"/>
<feature type="transmembrane region" description="Helical" evidence="6">
    <location>
        <begin position="69"/>
        <end position="92"/>
    </location>
</feature>
<feature type="transmembrane region" description="Helical" evidence="6">
    <location>
        <begin position="170"/>
        <end position="188"/>
    </location>
</feature>
<comment type="caution">
    <text evidence="7">The sequence shown here is derived from an EMBL/GenBank/DDBJ whole genome shotgun (WGS) entry which is preliminary data.</text>
</comment>
<dbReference type="InterPro" id="IPR036458">
    <property type="entry name" value="Na:dicarbo_symporter_sf"/>
</dbReference>
<evidence type="ECO:0000256" key="1">
    <source>
        <dbReference type="ARBA" id="ARBA00004141"/>
    </source>
</evidence>
<keyword evidence="5 6" id="KW-0472">Membrane</keyword>
<name>A0A923RIR3_9BACI</name>
<dbReference type="PANTHER" id="PTHR42865:SF8">
    <property type="entry name" value="SERINE_THREONINE TRANSPORTER SSTT"/>
    <property type="match status" value="1"/>
</dbReference>
<evidence type="ECO:0000256" key="5">
    <source>
        <dbReference type="ARBA" id="ARBA00023136"/>
    </source>
</evidence>
<dbReference type="Proteomes" id="UP000637359">
    <property type="component" value="Unassembled WGS sequence"/>
</dbReference>
<dbReference type="Pfam" id="PF00375">
    <property type="entry name" value="SDF"/>
    <property type="match status" value="1"/>
</dbReference>
<evidence type="ECO:0000256" key="6">
    <source>
        <dbReference type="SAM" id="Phobius"/>
    </source>
</evidence>
<keyword evidence="2" id="KW-0813">Transport</keyword>
<feature type="transmembrane region" description="Helical" evidence="6">
    <location>
        <begin position="312"/>
        <end position="335"/>
    </location>
</feature>
<feature type="transmembrane region" description="Helical" evidence="6">
    <location>
        <begin position="38"/>
        <end position="57"/>
    </location>
</feature>
<dbReference type="GO" id="GO:0005886">
    <property type="term" value="C:plasma membrane"/>
    <property type="evidence" value="ECO:0007669"/>
    <property type="project" value="TreeGrafter"/>
</dbReference>
<feature type="transmembrane region" description="Helical" evidence="6">
    <location>
        <begin position="194"/>
        <end position="216"/>
    </location>
</feature>
<dbReference type="GO" id="GO:0032329">
    <property type="term" value="P:serine transport"/>
    <property type="evidence" value="ECO:0007669"/>
    <property type="project" value="TreeGrafter"/>
</dbReference>
<feature type="transmembrane region" description="Helical" evidence="6">
    <location>
        <begin position="130"/>
        <end position="149"/>
    </location>
</feature>
<dbReference type="SUPFAM" id="SSF118215">
    <property type="entry name" value="Proton glutamate symport protein"/>
    <property type="match status" value="1"/>
</dbReference>
<feature type="transmembrane region" description="Helical" evidence="6">
    <location>
        <begin position="277"/>
        <end position="300"/>
    </location>
</feature>
<feature type="transmembrane region" description="Helical" evidence="6">
    <location>
        <begin position="237"/>
        <end position="257"/>
    </location>
</feature>
<keyword evidence="8" id="KW-1185">Reference proteome</keyword>
<dbReference type="EMBL" id="JACOOL010000007">
    <property type="protein sequence ID" value="MBC5637356.1"/>
    <property type="molecule type" value="Genomic_DNA"/>
</dbReference>
<keyword evidence="3 6" id="KW-0812">Transmembrane</keyword>
<dbReference type="InterPro" id="IPR001991">
    <property type="entry name" value="Na-dicarboxylate_symporter"/>
</dbReference>
<dbReference type="Gene3D" id="1.10.3860.10">
    <property type="entry name" value="Sodium:dicarboxylate symporter"/>
    <property type="match status" value="1"/>
</dbReference>
<gene>
    <name evidence="7" type="ORF">H8S33_11120</name>
</gene>
<dbReference type="RefSeq" id="WP_186870065.1">
    <property type="nucleotide sequence ID" value="NZ_JACOOL010000007.1"/>
</dbReference>
<keyword evidence="4 6" id="KW-1133">Transmembrane helix</keyword>
<evidence type="ECO:0000256" key="2">
    <source>
        <dbReference type="ARBA" id="ARBA00022448"/>
    </source>
</evidence>
<sequence>MKNFGLLTKIIIAIIVGIIIGSFVNEWFIQLLATFNSIFGNFISFIIPFIILGFITPGIGEIGRGAGKLLGISAFFAYASTILAGIIAFLVAKSLYPSLLNGQSLHSVTDPTEGLTEPFFTVPMTPPFEVVTALIISFVLGIGLASIHSEKLLGIFLDLRAIVQLVIEKVIIPLLPFHILGIFANMTYTGQVATIITVFAKVMLMILILHLLYLVLQYSIAGTLSRQNPFVMLKKMSPAYFTALGTQSSAATIPVTLKQTKSLGVKESIADFTIPLYANIHLSGSTITLISCSLAVLFLNGEPATMQSYLPFILMLGITMVAAPGVPGGAVMAAIGLLETMLGFNQAMVSLMIALYLAQDSLGTACNVTGDGAITSIVNTIFKK</sequence>
<comment type="subcellular location">
    <subcellularLocation>
        <location evidence="1">Membrane</location>
        <topology evidence="1">Multi-pass membrane protein</topology>
    </subcellularLocation>
</comment>
<feature type="transmembrane region" description="Helical" evidence="6">
    <location>
        <begin position="12"/>
        <end position="32"/>
    </location>
</feature>
<protein>
    <submittedName>
        <fullName evidence="7">Dicarboxylate/amino acid:cation symporter</fullName>
    </submittedName>
</protein>